<proteinExistence type="predicted"/>
<sequence length="614" mass="70616">MLAFFHRYREFVKEDKTVDGEPLDLFLKFGLDERTAKNTVANIKVTANLTAVIHEADVADGCNRTVGNLLYTVATKFPANALHTIKTPAQLDAVFAFFNKIGPENFKLDVLDQACGVGVEVSAEEIELAVGEVFDEKRSIILEQRYRTNVGELLGLVRKKLPWADPKIVKQNVYAKLYELLGESTAADNEKPSKKKEKPAKVEWMFHLSHLKRTLIHLSFFLSQKKIIRYDDTNPEAEKREYIDHIREIVDWMGWKPFKVTYDSDYFQDLDELAVELIKRGHAYVDHQTADEIKEYREKKMDSPLRDRPIAESLKLFEDMKSGLIEEGKATLRMKQDMKSDNSDMYDLIAYRIKLCTLEFETRRASYYWLLHRKLNRLVTEKYVDGWDDLRLMTLAGLRCRGVTSTSINSFIRGIGIRWSDSSTIRLDRLEYHIRVELNKMAARTMVVLNPLKVVIASRLYIEQSDFRMKDSKDYYGLAPGKSVLLRYAYPIKCTDVILAEDGETVVEIWAEYDPSKKTKPKGVLHWVAQPSNGVEPLQVEVRLFNILFLSENPADLGNWLADLNPQSKIVIPGAYAVPSLRDSAVGESFQFERLGISWSIRTPRKISWFSTAL</sequence>
<name>A0ACB9R750_9MYRT</name>
<organism evidence="1 2">
    <name type="scientific">Melastoma candidum</name>
    <dbReference type="NCBI Taxonomy" id="119954"/>
    <lineage>
        <taxon>Eukaryota</taxon>
        <taxon>Viridiplantae</taxon>
        <taxon>Streptophyta</taxon>
        <taxon>Embryophyta</taxon>
        <taxon>Tracheophyta</taxon>
        <taxon>Spermatophyta</taxon>
        <taxon>Magnoliopsida</taxon>
        <taxon>eudicotyledons</taxon>
        <taxon>Gunneridae</taxon>
        <taxon>Pentapetalae</taxon>
        <taxon>rosids</taxon>
        <taxon>malvids</taxon>
        <taxon>Myrtales</taxon>
        <taxon>Melastomataceae</taxon>
        <taxon>Melastomatoideae</taxon>
        <taxon>Melastomateae</taxon>
        <taxon>Melastoma</taxon>
    </lineage>
</organism>
<gene>
    <name evidence="1" type="ORF">MLD38_011419</name>
</gene>
<dbReference type="EMBL" id="CM042883">
    <property type="protein sequence ID" value="KAI4373278.1"/>
    <property type="molecule type" value="Genomic_DNA"/>
</dbReference>
<evidence type="ECO:0000313" key="2">
    <source>
        <dbReference type="Proteomes" id="UP001057402"/>
    </source>
</evidence>
<dbReference type="Proteomes" id="UP001057402">
    <property type="component" value="Chromosome 4"/>
</dbReference>
<reference evidence="2" key="1">
    <citation type="journal article" date="2023" name="Front. Plant Sci.">
        <title>Chromosomal-level genome assembly of Melastoma candidum provides insights into trichome evolution.</title>
        <authorList>
            <person name="Zhong Y."/>
            <person name="Wu W."/>
            <person name="Sun C."/>
            <person name="Zou P."/>
            <person name="Liu Y."/>
            <person name="Dai S."/>
            <person name="Zhou R."/>
        </authorList>
    </citation>
    <scope>NUCLEOTIDE SEQUENCE [LARGE SCALE GENOMIC DNA]</scope>
</reference>
<protein>
    <submittedName>
        <fullName evidence="1">Uncharacterized protein</fullName>
    </submittedName>
</protein>
<keyword evidence="2" id="KW-1185">Reference proteome</keyword>
<comment type="caution">
    <text evidence="1">The sequence shown here is derived from an EMBL/GenBank/DDBJ whole genome shotgun (WGS) entry which is preliminary data.</text>
</comment>
<accession>A0ACB9R750</accession>
<evidence type="ECO:0000313" key="1">
    <source>
        <dbReference type="EMBL" id="KAI4373278.1"/>
    </source>
</evidence>